<sequence>MLTLKNKIYLVTSVFFILCCCCQYYHKLSGVFTINLLADIIFFTIFLKFKKIKERTIPLFWLFFILAATAIYFNNNIAYGPITTSLKLIGYVMLLIYVYPKQKKVKNNSMDICVYSLVFLINVYVVYKIVELVADLVEEQYMTVVFFVYGIVLILLSISAYRYRLLHDSRSRYFLFLIAFLITAEVFGIVGFFLDYTFMYYLEYFFFLFGLSFGVIAFIDENVSDSVHKLIKTGSI</sequence>
<dbReference type="Proteomes" id="UP000029643">
    <property type="component" value="Unassembled WGS sequence"/>
</dbReference>
<feature type="transmembrane region" description="Helical" evidence="1">
    <location>
        <begin position="7"/>
        <end position="26"/>
    </location>
</feature>
<evidence type="ECO:0000313" key="3">
    <source>
        <dbReference type="EMBL" id="GAL79467.1"/>
    </source>
</evidence>
<organism evidence="3 5">
    <name type="scientific">Algibacter lectus</name>
    <dbReference type="NCBI Taxonomy" id="221126"/>
    <lineage>
        <taxon>Bacteria</taxon>
        <taxon>Pseudomonadati</taxon>
        <taxon>Bacteroidota</taxon>
        <taxon>Flavobacteriia</taxon>
        <taxon>Flavobacteriales</taxon>
        <taxon>Flavobacteriaceae</taxon>
        <taxon>Algibacter</taxon>
    </lineage>
</organism>
<reference evidence="4 7" key="2">
    <citation type="submission" date="2019-03" db="EMBL/GenBank/DDBJ databases">
        <title>Genomic Encyclopedia of Type Strains, Phase III (KMG-III): the genomes of soil and plant-associated and newly described type strains.</title>
        <authorList>
            <person name="Whitman W."/>
        </authorList>
    </citation>
    <scope>NUCLEOTIDE SEQUENCE [LARGE SCALE GENOMIC DNA]</scope>
    <source>
        <strain evidence="4 7">CECT 8301</strain>
    </source>
</reference>
<dbReference type="EMBL" id="BBNU01000006">
    <property type="protein sequence ID" value="GAL79467.1"/>
    <property type="molecule type" value="Genomic_DNA"/>
</dbReference>
<dbReference type="OrthoDB" id="9915311at2"/>
<accession>A0A090X5G0</accession>
<dbReference type="AlphaFoldDB" id="A0A090X5G0"/>
<keyword evidence="1" id="KW-1133">Transmembrane helix</keyword>
<evidence type="ECO:0000313" key="5">
    <source>
        <dbReference type="Proteomes" id="UP000029643"/>
    </source>
</evidence>
<protein>
    <submittedName>
        <fullName evidence="3">Uncharacterized protein</fullName>
    </submittedName>
</protein>
<dbReference type="Proteomes" id="UP000294824">
    <property type="component" value="Unassembled WGS sequence"/>
</dbReference>
<evidence type="ECO:0000313" key="4">
    <source>
        <dbReference type="EMBL" id="TDY64613.1"/>
    </source>
</evidence>
<keyword evidence="7" id="KW-1185">Reference proteome</keyword>
<proteinExistence type="predicted"/>
<dbReference type="RefSeq" id="WP_042503036.1">
    <property type="nucleotide sequence ID" value="NZ_BBNQ01000002.1"/>
</dbReference>
<gene>
    <name evidence="4" type="ORF">DFQ06_1525</name>
    <name evidence="3" type="ORF">JCM19274_1975</name>
    <name evidence="2" type="ORF">JCM19300_4249</name>
</gene>
<evidence type="ECO:0000313" key="2">
    <source>
        <dbReference type="EMBL" id="GAL61303.1"/>
    </source>
</evidence>
<feature type="transmembrane region" description="Helical" evidence="1">
    <location>
        <begin position="200"/>
        <end position="219"/>
    </location>
</feature>
<keyword evidence="1" id="KW-0472">Membrane</keyword>
<feature type="transmembrane region" description="Helical" evidence="1">
    <location>
        <begin position="56"/>
        <end position="73"/>
    </location>
</feature>
<evidence type="ECO:0000313" key="6">
    <source>
        <dbReference type="Proteomes" id="UP000029644"/>
    </source>
</evidence>
<accession>A0A4R8MFA8</accession>
<name>A0A090X5G0_9FLAO</name>
<dbReference type="STRING" id="221126.SAMN04489722_10649"/>
<dbReference type="EMBL" id="SORL01000007">
    <property type="protein sequence ID" value="TDY64613.1"/>
    <property type="molecule type" value="Genomic_DNA"/>
</dbReference>
<feature type="transmembrane region" description="Helical" evidence="1">
    <location>
        <begin position="32"/>
        <end position="49"/>
    </location>
</feature>
<keyword evidence="1" id="KW-0812">Transmembrane</keyword>
<comment type="caution">
    <text evidence="3">The sequence shown here is derived from an EMBL/GenBank/DDBJ whole genome shotgun (WGS) entry which is preliminary data.</text>
</comment>
<evidence type="ECO:0000256" key="1">
    <source>
        <dbReference type="SAM" id="Phobius"/>
    </source>
</evidence>
<feature type="transmembrane region" description="Helical" evidence="1">
    <location>
        <begin position="112"/>
        <end position="130"/>
    </location>
</feature>
<evidence type="ECO:0000313" key="7">
    <source>
        <dbReference type="Proteomes" id="UP000294824"/>
    </source>
</evidence>
<dbReference type="EMBL" id="BBNQ01000002">
    <property type="protein sequence ID" value="GAL61303.1"/>
    <property type="molecule type" value="Genomic_DNA"/>
</dbReference>
<reference evidence="5 6" key="1">
    <citation type="journal article" date="2014" name="Genome Announc.">
        <title>Draft Genome Sequences of Marine Flavobacterium Algibacter lectus Strains SS8 and NR4.</title>
        <authorList>
            <person name="Takatani N."/>
            <person name="Nakanishi M."/>
            <person name="Meirelles P."/>
            <person name="Mino S."/>
            <person name="Suda W."/>
            <person name="Oshima K."/>
            <person name="Hattori M."/>
            <person name="Ohkuma M."/>
            <person name="Hosokawa M."/>
            <person name="Miyashita K."/>
            <person name="Thompson F.L."/>
            <person name="Niwa A."/>
            <person name="Sawabe T."/>
            <person name="Sawabe T."/>
        </authorList>
    </citation>
    <scope>NUCLEOTIDE SEQUENCE [LARGE SCALE GENOMIC DNA]</scope>
    <source>
        <strain evidence="3">JCM 19274</strain>
        <strain evidence="2 6">JCM 19300</strain>
        <strain evidence="5">JCM19274</strain>
    </source>
</reference>
<dbReference type="Proteomes" id="UP000029644">
    <property type="component" value="Unassembled WGS sequence"/>
</dbReference>
<feature type="transmembrane region" description="Helical" evidence="1">
    <location>
        <begin position="173"/>
        <end position="194"/>
    </location>
</feature>
<feature type="transmembrane region" description="Helical" evidence="1">
    <location>
        <begin position="142"/>
        <end position="161"/>
    </location>
</feature>
<feature type="transmembrane region" description="Helical" evidence="1">
    <location>
        <begin position="79"/>
        <end position="100"/>
    </location>
</feature>